<comment type="caution">
    <text evidence="1">The sequence shown here is derived from an EMBL/GenBank/DDBJ whole genome shotgun (WGS) entry which is preliminary data.</text>
</comment>
<proteinExistence type="predicted"/>
<gene>
    <name evidence="1" type="ORF">Vadar_009825</name>
</gene>
<accession>A0ACB7XGC7</accession>
<dbReference type="EMBL" id="CM037160">
    <property type="protein sequence ID" value="KAH7839864.1"/>
    <property type="molecule type" value="Genomic_DNA"/>
</dbReference>
<organism evidence="1 2">
    <name type="scientific">Vaccinium darrowii</name>
    <dbReference type="NCBI Taxonomy" id="229202"/>
    <lineage>
        <taxon>Eukaryota</taxon>
        <taxon>Viridiplantae</taxon>
        <taxon>Streptophyta</taxon>
        <taxon>Embryophyta</taxon>
        <taxon>Tracheophyta</taxon>
        <taxon>Spermatophyta</taxon>
        <taxon>Magnoliopsida</taxon>
        <taxon>eudicotyledons</taxon>
        <taxon>Gunneridae</taxon>
        <taxon>Pentapetalae</taxon>
        <taxon>asterids</taxon>
        <taxon>Ericales</taxon>
        <taxon>Ericaceae</taxon>
        <taxon>Vaccinioideae</taxon>
        <taxon>Vaccinieae</taxon>
        <taxon>Vaccinium</taxon>
    </lineage>
</organism>
<reference evidence="1 2" key="1">
    <citation type="journal article" date="2021" name="Hortic Res">
        <title>High-quality reference genome and annotation aids understanding of berry development for evergreen blueberry (Vaccinium darrowii).</title>
        <authorList>
            <person name="Yu J."/>
            <person name="Hulse-Kemp A.M."/>
            <person name="Babiker E."/>
            <person name="Staton M."/>
        </authorList>
    </citation>
    <scope>NUCLEOTIDE SEQUENCE [LARGE SCALE GENOMIC DNA]</scope>
    <source>
        <strain evidence="2">cv. NJ 8807/NJ 8810</strain>
        <tissue evidence="1">Young leaf</tissue>
    </source>
</reference>
<evidence type="ECO:0000313" key="2">
    <source>
        <dbReference type="Proteomes" id="UP000828048"/>
    </source>
</evidence>
<protein>
    <submittedName>
        <fullName evidence="1">Uncharacterized protein</fullName>
    </submittedName>
</protein>
<evidence type="ECO:0000313" key="1">
    <source>
        <dbReference type="EMBL" id="KAH7839864.1"/>
    </source>
</evidence>
<sequence>MVTIASLMLLLTTWDLRGVILVSLALQIFLILFAPLRKRVSTAKITGFIWLAYLLADSAATYGVGLISKGFIISKSQGDTYGPFASPTLLAFWAPFLLVHLGGPDAITAFALEDNELWKRHLLDLVSQGVAVGYAFFQAFPDHKFWLPTLLMFVAGVIKYSERTHALYLASSDKFKDSLMTEPDPGPDYAKLMDELDPETEGGLQTKREWIPEASRIDKTGINKEDSHELSDLEIVQVAYNYFDTFKGLIADSLFSFRERDRSQHFFLKLKSSREVFKVVEVELNFFYDILYTKAMVLRNTFGCFWRILSFGLNCAAAWFFYSIEKKEIEKVDIRISYTLLLGAIALDLMAFAVVLYSDWIVVALTTSHHRNRFIRIMANLLNIKRERWPKNPENKPRCFIFGKIMQIVRFRWSESLSTYNFINYCLHPRAKWLKATTGIFGLNNLLDEMVHVKTVDFPHDLRDLIFEELKKKSEKANDLETAKEIFSARGDWILRSEKCSDLIRWINGVEFDESLIMWHIATDLCYYTPRLGETNLGNEDNKNYKEMSKLLSDYLLYLLTMQSTMLSTVVGIGQIRFRDTCAEAQKFFHGKEIGESQEKACKRILGVKTLVEPSAVRGYRSKSVLFDACILAKELKKLEEQKMWLIISKVWVELMCYAASHCRANNHMAQLSKGGQLLTLVWLLMAHLGIGDRFQISEGHARANVIVRK</sequence>
<name>A0ACB7XGC7_9ERIC</name>
<dbReference type="Proteomes" id="UP000828048">
    <property type="component" value="Chromosome 10"/>
</dbReference>
<keyword evidence="2" id="KW-1185">Reference proteome</keyword>